<evidence type="ECO:0008006" key="7">
    <source>
        <dbReference type="Google" id="ProtNLM"/>
    </source>
</evidence>
<dbReference type="EMBL" id="HG322949">
    <property type="protein sequence ID" value="CDG85971.1"/>
    <property type="molecule type" value="Genomic_DNA"/>
</dbReference>
<dbReference type="PATRIC" id="fig|1349767.4.peg.1968"/>
<evidence type="ECO:0000259" key="2">
    <source>
        <dbReference type="Pfam" id="PF06744"/>
    </source>
</evidence>
<evidence type="ECO:0000313" key="5">
    <source>
        <dbReference type="EMBL" id="CDG85971.1"/>
    </source>
</evidence>
<keyword evidence="1" id="KW-0812">Transmembrane</keyword>
<dbReference type="PANTHER" id="PTHR36153">
    <property type="entry name" value="INNER MEMBRANE PROTEIN-RELATED"/>
    <property type="match status" value="1"/>
</dbReference>
<dbReference type="InterPro" id="IPR010623">
    <property type="entry name" value="IcmF_C"/>
</dbReference>
<dbReference type="Pfam" id="PF06744">
    <property type="entry name" value="IcmF_C"/>
    <property type="match status" value="1"/>
</dbReference>
<dbReference type="eggNOG" id="COG3523">
    <property type="taxonomic scope" value="Bacteria"/>
</dbReference>
<dbReference type="KEGG" id="jag:GJA_5375"/>
<dbReference type="Proteomes" id="UP000027604">
    <property type="component" value="Chromosome I"/>
</dbReference>
<dbReference type="PANTHER" id="PTHR36153:SF1">
    <property type="entry name" value="TYPE VI SECRETION SYSTEM COMPONENT TSSM1"/>
    <property type="match status" value="1"/>
</dbReference>
<organism evidence="5 6">
    <name type="scientific">Janthinobacterium agaricidamnosum NBRC 102515 = DSM 9628</name>
    <dbReference type="NCBI Taxonomy" id="1349767"/>
    <lineage>
        <taxon>Bacteria</taxon>
        <taxon>Pseudomonadati</taxon>
        <taxon>Pseudomonadota</taxon>
        <taxon>Betaproteobacteria</taxon>
        <taxon>Burkholderiales</taxon>
        <taxon>Oxalobacteraceae</taxon>
        <taxon>Janthinobacterium</taxon>
    </lineage>
</organism>
<dbReference type="Pfam" id="PF06761">
    <property type="entry name" value="IcmF-related"/>
    <property type="match status" value="1"/>
</dbReference>
<dbReference type="InterPro" id="IPR025743">
    <property type="entry name" value="TssM1_N"/>
</dbReference>
<dbReference type="Pfam" id="PF14331">
    <property type="entry name" value="IcmF-related_N"/>
    <property type="match status" value="1"/>
</dbReference>
<accession>W0VDI9</accession>
<evidence type="ECO:0000313" key="6">
    <source>
        <dbReference type="Proteomes" id="UP000027604"/>
    </source>
</evidence>
<proteinExistence type="predicted"/>
<dbReference type="SUPFAM" id="SSF52540">
    <property type="entry name" value="P-loop containing nucleoside triphosphate hydrolases"/>
    <property type="match status" value="1"/>
</dbReference>
<feature type="domain" description="IcmF-related" evidence="3">
    <location>
        <begin position="505"/>
        <end position="812"/>
    </location>
</feature>
<dbReference type="InterPro" id="IPR053156">
    <property type="entry name" value="T6SS_TssM-like"/>
</dbReference>
<dbReference type="InterPro" id="IPR017731">
    <property type="entry name" value="TssM1-like"/>
</dbReference>
<dbReference type="NCBIfam" id="TIGR03348">
    <property type="entry name" value="VI_IcmF"/>
    <property type="match status" value="1"/>
</dbReference>
<dbReference type="STRING" id="1349767.GJA_5375"/>
<dbReference type="InterPro" id="IPR009612">
    <property type="entry name" value="IcmF-rel"/>
</dbReference>
<dbReference type="RefSeq" id="WP_038497784.1">
    <property type="nucleotide sequence ID" value="NZ_BCTH01000020.1"/>
</dbReference>
<dbReference type="AlphaFoldDB" id="W0VDI9"/>
<feature type="domain" description="Type VI secretion system component TssM1 N-terminal" evidence="4">
    <location>
        <begin position="198"/>
        <end position="455"/>
    </location>
</feature>
<feature type="transmembrane region" description="Helical" evidence="1">
    <location>
        <begin position="50"/>
        <end position="67"/>
    </location>
</feature>
<name>W0VDI9_9BURK</name>
<dbReference type="OrthoDB" id="9758229at2"/>
<sequence>MKRFIPWLRKPAVLALCGVLLLSLLVWYEAPLLAFDGAEPFASARSRWRLVILMLLAWAGWFGWKWLAGVRASRQLMDGVAARNQPPAPGAQESAAELAALAERMRQAMAVLRKAQPGLRTGSRYMYQLPWYMFIGAPGSGKTTALTQSGLQFPLAGALGPGAVGGIGGTRNCDWWFTDEAVLLDTAGRYTTQDSYTEVDRAAWGGFLDLLKKHRGRRPINGVIVTLSVSDLLQLGESGRKTQALAVRERLRELHERLGIGFPIYVMVTKCDLLAGFSEFFDGMGRDERGQVWGMTFPLDAGQAASGLGAFPAEFAALEHQLQVRLLARMEQERDLQRRGLLYSFPQQFAAIRDGLESMLAEIFQSSVYADAALLRGVYFTSGTQDGRPIDRVMGALAGAFGLDRNVLAPHAASGRSYFLTRLLRDVIFKEADLGGLNRQAERRRQWINWGATAAIGVALVLTVIALLVSHSRNQDMVGDVAGRTRDIERLVAATSPQDGVLALLPPLAAARNLPAGYAQRDDGVALLNRFGLYQGDKLGSGAQTLYHRLLREMLLPRIVLRMEAVLRRGDANNQDLLYETLRVYLMLGDRKFFDAESVQAWLDLDWSRNLDGASAEQRRQLAGHVAALLEDPELSGAQLDPALIAQVRQTLALMPLPLRVYNRLKREVAAARLPDVSINGAAGRDVSSLLARRSGESLTRGLPGLYSVAGYRKLLERSGQAAADVARDNWILDRQEEAAGSNPAGDDKNQLKGAVLQLYFADYIQQWDTLLGDIKVQPFGTLDQAARISNALGAPDSPLRTLLATASRETTLDQAGDTAADASVGELVKGRLDQARKKLESALGGTETAAPPSPGSDNPVTLHFADLHKLATGAAGAALPLDATLAMLKDAALFFDAADSARRSGAVAPPGDALVRLKRAADGKPAPLSGILQYVESAGNSLTLGNERARLSALWAGSGAQFCGAAIAGRYPLVRGAAREITPEDFGKFFGQGGAMDDFFTRNLASYVDMSGAQWRWRSGGGAAALGISQETLDQFQRGARLRDMMFAAGGRQPSLRFDLKPVSADAALSKIVLTIDGQPVTLVQGGPLQGSAVILPSGKDGGRIKLEAIPALQAELAAEGPWAWFRMMDKAVLTPGPQGEKYRVTFDLEGRKAVYELTASSVVNPFQRDALEQFRCPASL</sequence>
<protein>
    <recommendedName>
        <fullName evidence="7">Type VI secretion protein IcmF</fullName>
    </recommendedName>
</protein>
<evidence type="ECO:0000259" key="4">
    <source>
        <dbReference type="Pfam" id="PF14331"/>
    </source>
</evidence>
<dbReference type="HOGENOM" id="CLU_003353_2_1_4"/>
<evidence type="ECO:0000256" key="1">
    <source>
        <dbReference type="SAM" id="Phobius"/>
    </source>
</evidence>
<keyword evidence="6" id="KW-1185">Reference proteome</keyword>
<keyword evidence="1" id="KW-0472">Membrane</keyword>
<reference evidence="5 6" key="1">
    <citation type="journal article" date="2015" name="Genome Announc.">
        <title>Genome Sequence of Mushroom Soft-Rot Pathogen Janthinobacterium agaricidamnosum.</title>
        <authorList>
            <person name="Graupner K."/>
            <person name="Lackner G."/>
            <person name="Hertweck C."/>
        </authorList>
    </citation>
    <scope>NUCLEOTIDE SEQUENCE [LARGE SCALE GENOMIC DNA]</scope>
    <source>
        <strain evidence="6">NBRC 102515 / DSM 9628</strain>
    </source>
</reference>
<gene>
    <name evidence="5" type="ORF">GJA_5375</name>
</gene>
<keyword evidence="1" id="KW-1133">Transmembrane helix</keyword>
<feature type="domain" description="Type VI secretion system IcmF C-terminal" evidence="2">
    <location>
        <begin position="1059"/>
        <end position="1163"/>
    </location>
</feature>
<feature type="transmembrane region" description="Helical" evidence="1">
    <location>
        <begin position="447"/>
        <end position="469"/>
    </location>
</feature>
<dbReference type="InterPro" id="IPR027417">
    <property type="entry name" value="P-loop_NTPase"/>
</dbReference>
<evidence type="ECO:0000259" key="3">
    <source>
        <dbReference type="Pfam" id="PF06761"/>
    </source>
</evidence>